<dbReference type="InterPro" id="IPR005172">
    <property type="entry name" value="CRC"/>
</dbReference>
<protein>
    <submittedName>
        <fullName evidence="5">Uncharacterized protein</fullName>
    </submittedName>
</protein>
<dbReference type="PANTHER" id="PTHR46704">
    <property type="entry name" value="CXC DOMAIN-CONTAINING PROTEIN-RELATED"/>
    <property type="match status" value="1"/>
</dbReference>
<evidence type="ECO:0000313" key="6">
    <source>
        <dbReference type="Proteomes" id="UP001152795"/>
    </source>
</evidence>
<dbReference type="Pfam" id="PF03638">
    <property type="entry name" value="TCR"/>
    <property type="match status" value="1"/>
</dbReference>
<organism evidence="5 6">
    <name type="scientific">Paramuricea clavata</name>
    <name type="common">Red gorgonian</name>
    <name type="synonym">Violescent sea-whip</name>
    <dbReference type="NCBI Taxonomy" id="317549"/>
    <lineage>
        <taxon>Eukaryota</taxon>
        <taxon>Metazoa</taxon>
        <taxon>Cnidaria</taxon>
        <taxon>Anthozoa</taxon>
        <taxon>Octocorallia</taxon>
        <taxon>Malacalcyonacea</taxon>
        <taxon>Plexauridae</taxon>
        <taxon>Paramuricea</taxon>
    </lineage>
</organism>
<evidence type="ECO:0000256" key="4">
    <source>
        <dbReference type="SAM" id="MobiDB-lite"/>
    </source>
</evidence>
<dbReference type="PROSITE" id="PS51634">
    <property type="entry name" value="CRC"/>
    <property type="match status" value="1"/>
</dbReference>
<sequence>MECCIHSEKGSDPNDKIIQVTAKSGDTILYYAQEWIKTRDEYGRSYAVIASKLVNELVGDDQVFPASCGYHRKCYQLFTNKKNLESSRKRSMQSSDDENNRSIPRKKTRQSQGTVSHIVKATVTLFGKKCIICQKEKYKKDSSTGAYKPEPLTKCMSPSAENAIKFAARKKQDEKVLFIVEGEDLKAKEAQYHHSCFRTFTYIPVEHDMSTDDAYSKFCSEIIQDRIIKGGEVIKISKLAEIYSSYLQPDADAPYFSNWNLKRKLKKTFLSLIYIKVKDIANCELVCSREQNTMFVAHASTEESSDEDEVRTMGNLEHNDQRELFILSQIVKRAIEMSPRLNVPNPPLASDLTGDAAEKIVPIELFNFLAWITGACGEPVSASEKKFVELDNDSDRQKILSICQDIIFLKSKGRRIVPKHLILGLTIRHVTGSSKLIDIVSGLGHCMSTKAVIDYDSDLARYRAQQSSVIPREFSKSFTTCVFDNNDINEETLSGKGTTHCTTGIVIQRMSEGSVVDDENRQAISKSRGKRVEVSSTEIQPIFLKKKSPSATFEVTAIDESSGDRYDNICYVLTKFRCEEEEEEEPLPSWSGFFTQLTTLVPEKSRIGYLPIIDGSPTDLGVVNAVLSQSIDIADKLNQNSIVVVMDKAVYAKAQLIRWTDDVFQNRLVLRLGEFHVIMCFLGVIGKRFQDGGLRDILIESNIVAEGSINGVLSGKYYNRSIRSMKIVYEAIYRLVITAFLDFMSDDERNSLEYVVHDLKAAFSNGTFTEVAESEDVRNFLRKLNEFTSEKGKSSPTFAYWLSFLEMVDILLEFVRATRTGDWFLHLSSVRRMLPWIFAYDRVHYSRYLPVYWLEMLNLPTSNPDIHEQMIAGNFATQRTSQPFSQTPMDQTLEQTLNKNSKTKGGMIGFSINKSAVHRWIKSFADRAEIQSICENMAGRGNHTRQRKEMDITRRLHDEKSVKSVISTIEAMTNPVSIEDDELVNIVSGAVASPEVKEDIARAKTAGEEQCSEYIDLRLKKKELEVFDVITALKLKTFSSTTKTTKAKSEKTVLQTTARDLARVLIVAKSNNLDLNYVLSFPLCPVPLSLANYDGTLAKTDKSAIGRFLEKNVEDVTNSNGSTAWIIDAMALIQRLKDIPITFDALSVKVLKSVIATATQHRCTRVDFVADRYPDLSIKNAERERRKGKGASVIRLKVDHGSKKTPKQFKKFLSVGKNKESLIEFFFDHWKTIDPSFLQEVELYFAHGCQCHKFKASATNLTVESVDVLFSDHEEADTRMGLHALHAFQQHEEVTIQSDDTDVLIICIGLNKLFSGKLYIQRGNLANLRTINIESVVSILPDGVAEALLGLHPFTGCDSVSCWKGKGKVTPYELMITNPSYISAFTTLGQEWSISNVPMDVLEQFLCQLYNRQSILPSLLDVRLRIFMKKFCLDSKLPPIMDEVTQHTKRANYQAAILRRSLEPVINAPSPIGHGWISSDGECQLAIQWMTVAVAPPELLEQIYCSCRKTKCSTRMCSCFSRNMRCGPLCKCTECENGEQVFSDLVSDAVDDILNGDDSDSDMDAYIL</sequence>
<reference evidence="5" key="1">
    <citation type="submission" date="2020-04" db="EMBL/GenBank/DDBJ databases">
        <authorList>
            <person name="Alioto T."/>
            <person name="Alioto T."/>
            <person name="Gomez Garrido J."/>
        </authorList>
    </citation>
    <scope>NUCLEOTIDE SEQUENCE</scope>
    <source>
        <strain evidence="5">A484AB</strain>
    </source>
</reference>
<comment type="caution">
    <text evidence="5">The sequence shown here is derived from an EMBL/GenBank/DDBJ whole genome shotgun (WGS) entry which is preliminary data.</text>
</comment>
<evidence type="ECO:0000256" key="1">
    <source>
        <dbReference type="ARBA" id="ARBA00004123"/>
    </source>
</evidence>
<keyword evidence="6" id="KW-1185">Reference proteome</keyword>
<proteinExistence type="inferred from homology"/>
<dbReference type="GO" id="GO:0005634">
    <property type="term" value="C:nucleus"/>
    <property type="evidence" value="ECO:0007669"/>
    <property type="project" value="UniProtKB-SubCell"/>
</dbReference>
<comment type="similarity">
    <text evidence="2">Belongs to the lin-54 family.</text>
</comment>
<comment type="subcellular location">
    <subcellularLocation>
        <location evidence="1">Nucleus</location>
    </subcellularLocation>
</comment>
<dbReference type="PANTHER" id="PTHR46704:SF9">
    <property type="entry name" value="BHLH DOMAIN-CONTAINING PROTEIN"/>
    <property type="match status" value="1"/>
</dbReference>
<evidence type="ECO:0000313" key="5">
    <source>
        <dbReference type="EMBL" id="CAB4018191.1"/>
    </source>
</evidence>
<gene>
    <name evidence="5" type="ORF">PACLA_8A012103</name>
</gene>
<name>A0A7D9IX12_PARCT</name>
<dbReference type="SMART" id="SM01114">
    <property type="entry name" value="CXC"/>
    <property type="match status" value="1"/>
</dbReference>
<evidence type="ECO:0000256" key="3">
    <source>
        <dbReference type="ARBA" id="ARBA00023242"/>
    </source>
</evidence>
<dbReference type="EMBL" id="CACRXK020009892">
    <property type="protein sequence ID" value="CAB4018191.1"/>
    <property type="molecule type" value="Genomic_DNA"/>
</dbReference>
<dbReference type="InterPro" id="IPR033467">
    <property type="entry name" value="Tesmin/TSO1-like_CXC"/>
</dbReference>
<feature type="region of interest" description="Disordered" evidence="4">
    <location>
        <begin position="85"/>
        <end position="114"/>
    </location>
</feature>
<keyword evidence="3" id="KW-0539">Nucleus</keyword>
<evidence type="ECO:0000256" key="2">
    <source>
        <dbReference type="ARBA" id="ARBA00007267"/>
    </source>
</evidence>
<accession>A0A7D9IX12</accession>
<dbReference type="OrthoDB" id="6021232at2759"/>
<dbReference type="Proteomes" id="UP001152795">
    <property type="component" value="Unassembled WGS sequence"/>
</dbReference>